<organism evidence="1 2">
    <name type="scientific">Ferrimonas pelagia</name>
    <dbReference type="NCBI Taxonomy" id="1177826"/>
    <lineage>
        <taxon>Bacteria</taxon>
        <taxon>Pseudomonadati</taxon>
        <taxon>Pseudomonadota</taxon>
        <taxon>Gammaproteobacteria</taxon>
        <taxon>Alteromonadales</taxon>
        <taxon>Ferrimonadaceae</taxon>
        <taxon>Ferrimonas</taxon>
    </lineage>
</organism>
<protein>
    <submittedName>
        <fullName evidence="1">Uncharacterized protein</fullName>
    </submittedName>
</protein>
<keyword evidence="2" id="KW-1185">Reference proteome</keyword>
<name>A0ABP9F4S7_9GAMM</name>
<comment type="caution">
    <text evidence="1">The sequence shown here is derived from an EMBL/GenBank/DDBJ whole genome shotgun (WGS) entry which is preliminary data.</text>
</comment>
<gene>
    <name evidence="1" type="ORF">GCM10023333_28940</name>
</gene>
<sequence>MPYATPAGSAYAALSSDPYSILFTAGVIVNNKATFPETRLKYKDFHKECLCPRKAPLAT</sequence>
<reference evidence="2" key="1">
    <citation type="journal article" date="2019" name="Int. J. Syst. Evol. Microbiol.">
        <title>The Global Catalogue of Microorganisms (GCM) 10K type strain sequencing project: providing services to taxonomists for standard genome sequencing and annotation.</title>
        <authorList>
            <consortium name="The Broad Institute Genomics Platform"/>
            <consortium name="The Broad Institute Genome Sequencing Center for Infectious Disease"/>
            <person name="Wu L."/>
            <person name="Ma J."/>
        </authorList>
    </citation>
    <scope>NUCLEOTIDE SEQUENCE [LARGE SCALE GENOMIC DNA]</scope>
    <source>
        <strain evidence="2">JCM 18401</strain>
    </source>
</reference>
<dbReference type="EMBL" id="BAABJZ010000092">
    <property type="protein sequence ID" value="GAA4894009.1"/>
    <property type="molecule type" value="Genomic_DNA"/>
</dbReference>
<accession>A0ABP9F4S7</accession>
<evidence type="ECO:0000313" key="1">
    <source>
        <dbReference type="EMBL" id="GAA4894009.1"/>
    </source>
</evidence>
<evidence type="ECO:0000313" key="2">
    <source>
        <dbReference type="Proteomes" id="UP001499988"/>
    </source>
</evidence>
<dbReference type="Proteomes" id="UP001499988">
    <property type="component" value="Unassembled WGS sequence"/>
</dbReference>
<proteinExistence type="predicted"/>